<keyword evidence="3" id="KW-1185">Reference proteome</keyword>
<evidence type="ECO:0000313" key="3">
    <source>
        <dbReference type="Proteomes" id="UP000615760"/>
    </source>
</evidence>
<feature type="transmembrane region" description="Helical" evidence="1">
    <location>
        <begin position="93"/>
        <end position="114"/>
    </location>
</feature>
<feature type="transmembrane region" description="Helical" evidence="1">
    <location>
        <begin position="6"/>
        <end position="25"/>
    </location>
</feature>
<keyword evidence="1" id="KW-1133">Transmembrane helix</keyword>
<evidence type="ECO:0000313" key="2">
    <source>
        <dbReference type="EMBL" id="GGB64170.1"/>
    </source>
</evidence>
<evidence type="ECO:0000256" key="1">
    <source>
        <dbReference type="SAM" id="Phobius"/>
    </source>
</evidence>
<comment type="caution">
    <text evidence="2">The sequence shown here is derived from an EMBL/GenBank/DDBJ whole genome shotgun (WGS) entry which is preliminary data.</text>
</comment>
<protein>
    <recommendedName>
        <fullName evidence="4">DUF2938 domain-containing protein</fullName>
    </recommendedName>
</protein>
<sequence>MESTINKIIIAGVAGTVFMSLYSYLKSKKEKQIYVEAELLNRLIDKSENFPKIKNKKVNPYGWIIHTGAGILFVSAYHLAIKNKLLDKDLLSSMLAFGSVSGAVGIITWELTFLQHKNPPYNNRSGYYSQLFIAHIIFSVFATTTYNYLNTENN</sequence>
<proteinExistence type="predicted"/>
<dbReference type="EMBL" id="BMJE01000001">
    <property type="protein sequence ID" value="GGB64170.1"/>
    <property type="molecule type" value="Genomic_DNA"/>
</dbReference>
<accession>A0ABQ1JEI0</accession>
<name>A0ABQ1JEI0_9FLAO</name>
<evidence type="ECO:0008006" key="4">
    <source>
        <dbReference type="Google" id="ProtNLM"/>
    </source>
</evidence>
<organism evidence="2 3">
    <name type="scientific">Flavobacterium suaedae</name>
    <dbReference type="NCBI Taxonomy" id="1767027"/>
    <lineage>
        <taxon>Bacteria</taxon>
        <taxon>Pseudomonadati</taxon>
        <taxon>Bacteroidota</taxon>
        <taxon>Flavobacteriia</taxon>
        <taxon>Flavobacteriales</taxon>
        <taxon>Flavobacteriaceae</taxon>
        <taxon>Flavobacterium</taxon>
    </lineage>
</organism>
<feature type="transmembrane region" description="Helical" evidence="1">
    <location>
        <begin position="126"/>
        <end position="149"/>
    </location>
</feature>
<dbReference type="RefSeq" id="WP_188619171.1">
    <property type="nucleotide sequence ID" value="NZ_BMJE01000001.1"/>
</dbReference>
<feature type="transmembrane region" description="Helical" evidence="1">
    <location>
        <begin position="61"/>
        <end position="81"/>
    </location>
</feature>
<dbReference type="Proteomes" id="UP000615760">
    <property type="component" value="Unassembled WGS sequence"/>
</dbReference>
<reference evidence="3" key="1">
    <citation type="journal article" date="2019" name="Int. J. Syst. Evol. Microbiol.">
        <title>The Global Catalogue of Microorganisms (GCM) 10K type strain sequencing project: providing services to taxonomists for standard genome sequencing and annotation.</title>
        <authorList>
            <consortium name="The Broad Institute Genomics Platform"/>
            <consortium name="The Broad Institute Genome Sequencing Center for Infectious Disease"/>
            <person name="Wu L."/>
            <person name="Ma J."/>
        </authorList>
    </citation>
    <scope>NUCLEOTIDE SEQUENCE [LARGE SCALE GENOMIC DNA]</scope>
    <source>
        <strain evidence="3">CGMCC 1.15461</strain>
    </source>
</reference>
<gene>
    <name evidence="2" type="ORF">GCM10007424_00010</name>
</gene>
<keyword evidence="1" id="KW-0472">Membrane</keyword>
<keyword evidence="1" id="KW-0812">Transmembrane</keyword>